<dbReference type="Pfam" id="PF02545">
    <property type="entry name" value="Maf"/>
    <property type="match status" value="1"/>
</dbReference>
<comment type="caution">
    <text evidence="3">The sequence shown here is derived from an EMBL/GenBank/DDBJ whole genome shotgun (WGS) entry which is preliminary data.</text>
</comment>
<dbReference type="Proteomes" id="UP000534870">
    <property type="component" value="Unassembled WGS sequence"/>
</dbReference>
<accession>A0A7Y7J0V1</accession>
<proteinExistence type="predicted"/>
<evidence type="ECO:0000313" key="3">
    <source>
        <dbReference type="EMBL" id="NVN13752.1"/>
    </source>
</evidence>
<evidence type="ECO:0000256" key="1">
    <source>
        <dbReference type="ARBA" id="ARBA00022801"/>
    </source>
</evidence>
<dbReference type="Gene3D" id="3.90.950.10">
    <property type="match status" value="1"/>
</dbReference>
<reference evidence="3 4" key="1">
    <citation type="submission" date="2020-06" db="EMBL/GenBank/DDBJ databases">
        <title>Description of novel acetic acid bacteria.</title>
        <authorList>
            <person name="Sombolestani A."/>
        </authorList>
    </citation>
    <scope>NUCLEOTIDE SEQUENCE [LARGE SCALE GENOMIC DNA]</scope>
    <source>
        <strain evidence="3 4">LMG 31431</strain>
    </source>
</reference>
<feature type="non-terminal residue" evidence="3">
    <location>
        <position position="42"/>
    </location>
</feature>
<dbReference type="GO" id="GO:0009117">
    <property type="term" value="P:nucleotide metabolic process"/>
    <property type="evidence" value="ECO:0007669"/>
    <property type="project" value="UniProtKB-KW"/>
</dbReference>
<evidence type="ECO:0000256" key="2">
    <source>
        <dbReference type="ARBA" id="ARBA00023080"/>
    </source>
</evidence>
<organism evidence="3 4">
    <name type="scientific">Nguyenibacter vanlangensis</name>
    <dbReference type="NCBI Taxonomy" id="1216886"/>
    <lineage>
        <taxon>Bacteria</taxon>
        <taxon>Pseudomonadati</taxon>
        <taxon>Pseudomonadota</taxon>
        <taxon>Alphaproteobacteria</taxon>
        <taxon>Acetobacterales</taxon>
        <taxon>Acetobacteraceae</taxon>
        <taxon>Nguyenibacter</taxon>
    </lineage>
</organism>
<dbReference type="InterPro" id="IPR003697">
    <property type="entry name" value="Maf-like"/>
</dbReference>
<name>A0A7Y7J0V1_9PROT</name>
<dbReference type="InterPro" id="IPR029001">
    <property type="entry name" value="ITPase-like_fam"/>
</dbReference>
<evidence type="ECO:0000313" key="4">
    <source>
        <dbReference type="Proteomes" id="UP000534870"/>
    </source>
</evidence>
<gene>
    <name evidence="3" type="ORF">HUK84_21865</name>
</gene>
<keyword evidence="1" id="KW-0378">Hydrolase</keyword>
<dbReference type="GO" id="GO:0047429">
    <property type="term" value="F:nucleoside triphosphate diphosphatase activity"/>
    <property type="evidence" value="ECO:0007669"/>
    <property type="project" value="InterPro"/>
</dbReference>
<keyword evidence="2" id="KW-0546">Nucleotide metabolism</keyword>
<dbReference type="SUPFAM" id="SSF52972">
    <property type="entry name" value="ITPase-like"/>
    <property type="match status" value="1"/>
</dbReference>
<dbReference type="EMBL" id="JABXXP010001160">
    <property type="protein sequence ID" value="NVN13752.1"/>
    <property type="molecule type" value="Genomic_DNA"/>
</dbReference>
<dbReference type="AlphaFoldDB" id="A0A7Y7J0V1"/>
<sequence length="42" mass="4478">MPGLVLASASPRRRDLLAQIGLQPRRIVAADLDETPLAGELP</sequence>
<protein>
    <submittedName>
        <fullName evidence="3">Maf family protein</fullName>
    </submittedName>
</protein>